<evidence type="ECO:0000313" key="4">
    <source>
        <dbReference type="EMBL" id="CAE8679762.1"/>
    </source>
</evidence>
<keyword evidence="2" id="KW-0472">Membrane</keyword>
<dbReference type="AlphaFoldDB" id="A0A813F8U7"/>
<name>A0A813F8U7_POLGL</name>
<dbReference type="Proteomes" id="UP000626109">
    <property type="component" value="Unassembled WGS sequence"/>
</dbReference>
<proteinExistence type="predicted"/>
<evidence type="ECO:0000256" key="2">
    <source>
        <dbReference type="SAM" id="Phobius"/>
    </source>
</evidence>
<accession>A0A813F8U7</accession>
<feature type="transmembrane region" description="Helical" evidence="2">
    <location>
        <begin position="336"/>
        <end position="359"/>
    </location>
</feature>
<evidence type="ECO:0000256" key="1">
    <source>
        <dbReference type="SAM" id="MobiDB-lite"/>
    </source>
</evidence>
<organism evidence="3 5">
    <name type="scientific">Polarella glacialis</name>
    <name type="common">Dinoflagellate</name>
    <dbReference type="NCBI Taxonomy" id="89957"/>
    <lineage>
        <taxon>Eukaryota</taxon>
        <taxon>Sar</taxon>
        <taxon>Alveolata</taxon>
        <taxon>Dinophyceae</taxon>
        <taxon>Suessiales</taxon>
        <taxon>Suessiaceae</taxon>
        <taxon>Polarella</taxon>
    </lineage>
</organism>
<keyword evidence="2" id="KW-0812">Transmembrane</keyword>
<feature type="region of interest" description="Disordered" evidence="1">
    <location>
        <begin position="40"/>
        <end position="63"/>
    </location>
</feature>
<feature type="compositionally biased region" description="Low complexity" evidence="1">
    <location>
        <begin position="46"/>
        <end position="58"/>
    </location>
</feature>
<protein>
    <submittedName>
        <fullName evidence="3">Uncharacterized protein</fullName>
    </submittedName>
</protein>
<dbReference type="Proteomes" id="UP000654075">
    <property type="component" value="Unassembled WGS sequence"/>
</dbReference>
<gene>
    <name evidence="3" type="ORF">PGLA1383_LOCUS28469</name>
    <name evidence="4" type="ORF">PGLA2088_LOCUS21535</name>
</gene>
<dbReference type="EMBL" id="CAJNNW010025797">
    <property type="protein sequence ID" value="CAE8679762.1"/>
    <property type="molecule type" value="Genomic_DNA"/>
</dbReference>
<evidence type="ECO:0000313" key="5">
    <source>
        <dbReference type="Proteomes" id="UP000654075"/>
    </source>
</evidence>
<keyword evidence="2" id="KW-1133">Transmembrane helix</keyword>
<sequence length="555" mass="61500">MLSWGESGGTWSRHRVVAQWWQESSPWSYSDWDEGNSWQHNGGSGSSWTSGQSSSSSGWAELDQSQNRGLEVAHLRTRGGGSADHSGFNPQLLRERHLVMILAVKQMFSTMSRGLNMPLAALHTTWQFLREPFELVVVLDTPSGDEASPLSPSCTSFATSLQTGRSSSERRLCMSPDGHAIPINALQDFADPRVCQRWAGSLHETLVENSAVLTAFPVYPPQDEIPECHRLMWKRAKQGMSSASQREGTADTDLHKELSLARCSTVIGSDVVLVREKKRDLDAFSIEFSAVSDGGWWAFVAFDEHDDSLHVNIFDTSSGEKLSDFPILSGLTIEELFYDMFGFMILAHGSMLIVILVVLSRSVQFQTTVRVYQPLGPRIGKVGHEEAWSMRRQGELSAETFLSNFLDLDVQENKLAIIWEHAVRRLKLFCVTPACGLAKVPYRTIHSPSRATAFVRVTLATAVVVTQRVWLSRSGEYVASEANSIIEVWPADPGFEGDPLCLHRIALPSAVEVRHIFCQPVDSEVRLDVLEQVLFGGEGHLAEPDIPAGIPEDPA</sequence>
<comment type="caution">
    <text evidence="3">The sequence shown here is derived from an EMBL/GenBank/DDBJ whole genome shotgun (WGS) entry which is preliminary data.</text>
</comment>
<dbReference type="EMBL" id="CAJNNV010024813">
    <property type="protein sequence ID" value="CAE8610657.1"/>
    <property type="molecule type" value="Genomic_DNA"/>
</dbReference>
<keyword evidence="5" id="KW-1185">Reference proteome</keyword>
<reference evidence="3" key="1">
    <citation type="submission" date="2021-02" db="EMBL/GenBank/DDBJ databases">
        <authorList>
            <person name="Dougan E. K."/>
            <person name="Rhodes N."/>
            <person name="Thang M."/>
            <person name="Chan C."/>
        </authorList>
    </citation>
    <scope>NUCLEOTIDE SEQUENCE</scope>
</reference>
<evidence type="ECO:0000313" key="3">
    <source>
        <dbReference type="EMBL" id="CAE8610657.1"/>
    </source>
</evidence>